<dbReference type="GO" id="GO:0047804">
    <property type="term" value="F:cysteine-S-conjugate beta-lyase activity"/>
    <property type="evidence" value="ECO:0007669"/>
    <property type="project" value="UniProtKB-EC"/>
</dbReference>
<dbReference type="InterPro" id="IPR051798">
    <property type="entry name" value="Class-II_PLP-Dep_Aminotrans"/>
</dbReference>
<dbReference type="OrthoDB" id="9802872at2"/>
<evidence type="ECO:0000256" key="4">
    <source>
        <dbReference type="ARBA" id="ARBA00023239"/>
    </source>
</evidence>
<evidence type="ECO:0000313" key="8">
    <source>
        <dbReference type="Proteomes" id="UP000005753"/>
    </source>
</evidence>
<dbReference type="EMBL" id="CM001487">
    <property type="protein sequence ID" value="EIM58015.1"/>
    <property type="molecule type" value="Genomic_DNA"/>
</dbReference>
<dbReference type="InterPro" id="IPR015422">
    <property type="entry name" value="PyrdxlP-dep_Trfase_small"/>
</dbReference>
<keyword evidence="4" id="KW-0456">Lyase</keyword>
<feature type="domain" description="Aminotransferase class I/classII large" evidence="6">
    <location>
        <begin position="34"/>
        <end position="385"/>
    </location>
</feature>
<evidence type="ECO:0000256" key="3">
    <source>
        <dbReference type="ARBA" id="ARBA00022898"/>
    </source>
</evidence>
<accession>I5AW42</accession>
<comment type="cofactor">
    <cofactor evidence="1">
        <name>pyridoxal 5'-phosphate</name>
        <dbReference type="ChEBI" id="CHEBI:597326"/>
    </cofactor>
</comment>
<evidence type="ECO:0000256" key="5">
    <source>
        <dbReference type="ARBA" id="ARBA00037974"/>
    </source>
</evidence>
<gene>
    <name evidence="7" type="ORF">EubceDRAFT1_2265</name>
</gene>
<dbReference type="CDD" id="cd00609">
    <property type="entry name" value="AAT_like"/>
    <property type="match status" value="1"/>
</dbReference>
<dbReference type="InterPro" id="IPR004839">
    <property type="entry name" value="Aminotransferase_I/II_large"/>
</dbReference>
<dbReference type="PANTHER" id="PTHR43525:SF1">
    <property type="entry name" value="PROTEIN MALY"/>
    <property type="match status" value="1"/>
</dbReference>
<dbReference type="STRING" id="633697.EubceDRAFT1_2265"/>
<dbReference type="GO" id="GO:0030170">
    <property type="term" value="F:pyridoxal phosphate binding"/>
    <property type="evidence" value="ECO:0007669"/>
    <property type="project" value="InterPro"/>
</dbReference>
<reference evidence="7 8" key="1">
    <citation type="submission" date="2010-08" db="EMBL/GenBank/DDBJ databases">
        <authorList>
            <consortium name="US DOE Joint Genome Institute (JGI-PGF)"/>
            <person name="Lucas S."/>
            <person name="Copeland A."/>
            <person name="Lapidus A."/>
            <person name="Cheng J.-F."/>
            <person name="Bruce D."/>
            <person name="Goodwin L."/>
            <person name="Pitluck S."/>
            <person name="Land M.L."/>
            <person name="Hauser L."/>
            <person name="Chang Y.-J."/>
            <person name="Anderson I.J."/>
            <person name="Johnson E."/>
            <person name="Mulhopadhyay B."/>
            <person name="Kyrpides N."/>
            <person name="Woyke T.J."/>
        </authorList>
    </citation>
    <scope>NUCLEOTIDE SEQUENCE [LARGE SCALE GENOMIC DNA]</scope>
    <source>
        <strain evidence="7 8">6</strain>
    </source>
</reference>
<evidence type="ECO:0000256" key="2">
    <source>
        <dbReference type="ARBA" id="ARBA00012224"/>
    </source>
</evidence>
<proteinExistence type="inferred from homology"/>
<keyword evidence="3" id="KW-0663">Pyridoxal phosphate</keyword>
<dbReference type="InterPro" id="IPR015421">
    <property type="entry name" value="PyrdxlP-dep_Trfase_major"/>
</dbReference>
<organism evidence="7 8">
    <name type="scientific">Eubacterium cellulosolvens (strain ATCC 43171 / JCM 9499 / 6)</name>
    <name type="common">Cillobacterium cellulosolvens</name>
    <dbReference type="NCBI Taxonomy" id="633697"/>
    <lineage>
        <taxon>Bacteria</taxon>
        <taxon>Bacillati</taxon>
        <taxon>Bacillota</taxon>
        <taxon>Clostridia</taxon>
        <taxon>Eubacteriales</taxon>
        <taxon>Eubacteriaceae</taxon>
        <taxon>Eubacterium</taxon>
    </lineage>
</organism>
<keyword evidence="8" id="KW-1185">Reference proteome</keyword>
<evidence type="ECO:0000313" key="7">
    <source>
        <dbReference type="EMBL" id="EIM58015.1"/>
    </source>
</evidence>
<sequence length="392" mass="45788">MKHYDFDVINDRRNTDCLKWDFGLEQKGREDLLPLWVADMDFRLPEEVLREIETRVQHGIFGYTNIGEEYRNAVRDWFRRRHGFTMNGSDIVITPGVVYAIAVAIRAFTKPGDAVLVQQPVYYPFMQMIKKNGRRVINNQLLYCEGRYEIDFEDFEKKIREQNVKLFLLCSPHNPVGRVWTKEELMRLAEICRKYDVYVFSDEIHADFVYPGFHHTSFYSLGEAYTKKLILGTSPSKTFNMAGLQISNIIIPDPDTRLAFRQENSTTGYSLPNVMGMTATMAAYRHGEPWLEELLEYLQGNLAYLRDFLREKLPQIKLVEPEGTYLVWLDFSGVSDNHKELEKILTDRAKLWLDPGIIFGRETNLFERINIACPRAILEEAMRRLEEAVGKK</sequence>
<evidence type="ECO:0000256" key="1">
    <source>
        <dbReference type="ARBA" id="ARBA00001933"/>
    </source>
</evidence>
<dbReference type="Proteomes" id="UP000005753">
    <property type="component" value="Chromosome"/>
</dbReference>
<comment type="similarity">
    <text evidence="5">Belongs to the class-II pyridoxal-phosphate-dependent aminotransferase family. MalY/PatB cystathionine beta-lyase subfamily.</text>
</comment>
<dbReference type="PANTHER" id="PTHR43525">
    <property type="entry name" value="PROTEIN MALY"/>
    <property type="match status" value="1"/>
</dbReference>
<dbReference type="Gene3D" id="3.90.1150.10">
    <property type="entry name" value="Aspartate Aminotransferase, domain 1"/>
    <property type="match status" value="1"/>
</dbReference>
<protein>
    <recommendedName>
        <fullName evidence="2">cysteine-S-conjugate beta-lyase</fullName>
        <ecNumber evidence="2">4.4.1.13</ecNumber>
    </recommendedName>
</protein>
<dbReference type="HOGENOM" id="CLU_017584_15_0_9"/>
<dbReference type="eggNOG" id="COG1168">
    <property type="taxonomic scope" value="Bacteria"/>
</dbReference>
<dbReference type="InterPro" id="IPR027619">
    <property type="entry name" value="C-S_lyase_PatB-like"/>
</dbReference>
<evidence type="ECO:0000259" key="6">
    <source>
        <dbReference type="Pfam" id="PF00155"/>
    </source>
</evidence>
<dbReference type="Pfam" id="PF00155">
    <property type="entry name" value="Aminotran_1_2"/>
    <property type="match status" value="1"/>
</dbReference>
<name>I5AW42_EUBC6</name>
<dbReference type="AlphaFoldDB" id="I5AW42"/>
<dbReference type="EC" id="4.4.1.13" evidence="2"/>
<dbReference type="InterPro" id="IPR015424">
    <property type="entry name" value="PyrdxlP-dep_Trfase"/>
</dbReference>
<dbReference type="SUPFAM" id="SSF53383">
    <property type="entry name" value="PLP-dependent transferases"/>
    <property type="match status" value="1"/>
</dbReference>
<dbReference type="NCBIfam" id="TIGR04350">
    <property type="entry name" value="C_S_lyase_PatB"/>
    <property type="match status" value="1"/>
</dbReference>
<reference evidence="7 8" key="2">
    <citation type="submission" date="2012-02" db="EMBL/GenBank/DDBJ databases">
        <title>Improved High-Quality Draft sequence of Eubacterium cellulosolvens 6.</title>
        <authorList>
            <consortium name="US DOE Joint Genome Institute"/>
            <person name="Lucas S."/>
            <person name="Han J."/>
            <person name="Lapidus A."/>
            <person name="Cheng J.-F."/>
            <person name="Goodwin L."/>
            <person name="Pitluck S."/>
            <person name="Peters L."/>
            <person name="Mikhailova N."/>
            <person name="Gu W."/>
            <person name="Detter J.C."/>
            <person name="Han C."/>
            <person name="Tapia R."/>
            <person name="Land M."/>
            <person name="Hauser L."/>
            <person name="Kyrpides N."/>
            <person name="Ivanova N."/>
            <person name="Pagani I."/>
            <person name="Johnson E."/>
            <person name="Mukhopadhyay B."/>
            <person name="Anderson I."/>
            <person name="Woyke T."/>
        </authorList>
    </citation>
    <scope>NUCLEOTIDE SEQUENCE [LARGE SCALE GENOMIC DNA]</scope>
    <source>
        <strain evidence="7 8">6</strain>
    </source>
</reference>
<dbReference type="Gene3D" id="3.40.640.10">
    <property type="entry name" value="Type I PLP-dependent aspartate aminotransferase-like (Major domain)"/>
    <property type="match status" value="1"/>
</dbReference>